<dbReference type="Gene3D" id="1.10.268.10">
    <property type="entry name" value="Topoisomerase, domain 3"/>
    <property type="match status" value="1"/>
</dbReference>
<dbReference type="SUPFAM" id="SSF101904">
    <property type="entry name" value="GyrA/ParC C-terminal domain-like"/>
    <property type="match status" value="1"/>
</dbReference>
<organism evidence="12 13">
    <name type="scientific">Chryseobacterium ginsengisoli</name>
    <dbReference type="NCBI Taxonomy" id="363853"/>
    <lineage>
        <taxon>Bacteria</taxon>
        <taxon>Pseudomonadati</taxon>
        <taxon>Bacteroidota</taxon>
        <taxon>Flavobacteriia</taxon>
        <taxon>Flavobacteriales</taxon>
        <taxon>Weeksellaceae</taxon>
        <taxon>Chryseobacterium group</taxon>
        <taxon>Chryseobacterium</taxon>
    </lineage>
</organism>
<keyword evidence="4 8" id="KW-0067">ATP-binding</keyword>
<dbReference type="Gene3D" id="3.90.199.10">
    <property type="entry name" value="Topoisomerase II, domain 5"/>
    <property type="match status" value="1"/>
</dbReference>
<evidence type="ECO:0000256" key="7">
    <source>
        <dbReference type="ARBA" id="ARBA00023235"/>
    </source>
</evidence>
<comment type="subcellular location">
    <subcellularLocation>
        <location evidence="8">Cytoplasm</location>
    </subcellularLocation>
</comment>
<comment type="miscellaneous">
    <text evidence="8">Few gyrases are as efficient as E.coli at forming negative supercoils. Not all organisms have 2 type II topoisomerases; in organisms with a single type II topoisomerase this enzyme also has to decatenate newly replicated chromosomes.</text>
</comment>
<dbReference type="NCBIfam" id="NF004043">
    <property type="entry name" value="PRK05560.1"/>
    <property type="match status" value="1"/>
</dbReference>
<dbReference type="HAMAP" id="MF_01897">
    <property type="entry name" value="GyrA"/>
    <property type="match status" value="1"/>
</dbReference>
<comment type="caution">
    <text evidence="8">Lacks conserved residue(s) required for the propagation of feature annotation.</text>
</comment>
<feature type="compositionally biased region" description="Acidic residues" evidence="10">
    <location>
        <begin position="819"/>
        <end position="831"/>
    </location>
</feature>
<keyword evidence="5 8" id="KW-0799">Topoisomerase</keyword>
<feature type="compositionally biased region" description="Acidic residues" evidence="10">
    <location>
        <begin position="851"/>
        <end position="864"/>
    </location>
</feature>
<evidence type="ECO:0000313" key="12">
    <source>
        <dbReference type="EMBL" id="GAA5102125.1"/>
    </source>
</evidence>
<evidence type="ECO:0000313" key="13">
    <source>
        <dbReference type="Proteomes" id="UP001500353"/>
    </source>
</evidence>
<dbReference type="EMBL" id="BAABHX010000011">
    <property type="protein sequence ID" value="GAA5102125.1"/>
    <property type="molecule type" value="Genomic_DNA"/>
</dbReference>
<dbReference type="InterPro" id="IPR013758">
    <property type="entry name" value="Topo_IIA_A/C_ab"/>
</dbReference>
<dbReference type="InterPro" id="IPR013757">
    <property type="entry name" value="Topo_IIA_A_a_sf"/>
</dbReference>
<proteinExistence type="inferred from homology"/>
<comment type="caution">
    <text evidence="12">The sequence shown here is derived from an EMBL/GenBank/DDBJ whole genome shotgun (WGS) entry which is preliminary data.</text>
</comment>
<name>A0ABP9MUE6_9FLAO</name>
<dbReference type="EC" id="5.6.2.2" evidence="8"/>
<dbReference type="SUPFAM" id="SSF56719">
    <property type="entry name" value="Type II DNA topoisomerase"/>
    <property type="match status" value="1"/>
</dbReference>
<evidence type="ECO:0000256" key="10">
    <source>
        <dbReference type="SAM" id="MobiDB-lite"/>
    </source>
</evidence>
<feature type="active site" description="O-(5'-phospho-DNA)-tyrosine intermediate" evidence="8 9">
    <location>
        <position position="122"/>
    </location>
</feature>
<comment type="similarity">
    <text evidence="2 8">Belongs to the type II topoisomerase GyrA/ParC subunit family.</text>
</comment>
<feature type="domain" description="Topo IIA-type catalytic" evidence="11">
    <location>
        <begin position="34"/>
        <end position="500"/>
    </location>
</feature>
<evidence type="ECO:0000256" key="1">
    <source>
        <dbReference type="ARBA" id="ARBA00000185"/>
    </source>
</evidence>
<dbReference type="NCBIfam" id="TIGR01063">
    <property type="entry name" value="gyrA"/>
    <property type="match status" value="1"/>
</dbReference>
<evidence type="ECO:0000256" key="5">
    <source>
        <dbReference type="ARBA" id="ARBA00023029"/>
    </source>
</evidence>
<dbReference type="SMART" id="SM00434">
    <property type="entry name" value="TOP4c"/>
    <property type="match status" value="1"/>
</dbReference>
<dbReference type="InterPro" id="IPR006691">
    <property type="entry name" value="GyrA/parC_rep"/>
</dbReference>
<dbReference type="InterPro" id="IPR005743">
    <property type="entry name" value="GyrA"/>
</dbReference>
<dbReference type="CDD" id="cd00187">
    <property type="entry name" value="TOP4c"/>
    <property type="match status" value="1"/>
</dbReference>
<gene>
    <name evidence="8 12" type="primary">gyrA</name>
    <name evidence="12" type="ORF">GCM10023210_42790</name>
</gene>
<evidence type="ECO:0000259" key="11">
    <source>
        <dbReference type="PROSITE" id="PS52040"/>
    </source>
</evidence>
<dbReference type="Pfam" id="PF00521">
    <property type="entry name" value="DNA_topoisoIV"/>
    <property type="match status" value="1"/>
</dbReference>
<dbReference type="Gene3D" id="3.30.1360.40">
    <property type="match status" value="1"/>
</dbReference>
<dbReference type="InterPro" id="IPR035516">
    <property type="entry name" value="Gyrase/topoIV_suA_C"/>
</dbReference>
<dbReference type="InterPro" id="IPR002205">
    <property type="entry name" value="Topo_IIA_dom_A"/>
</dbReference>
<feature type="compositionally biased region" description="Polar residues" evidence="10">
    <location>
        <begin position="834"/>
        <end position="844"/>
    </location>
</feature>
<feature type="region of interest" description="Disordered" evidence="10">
    <location>
        <begin position="817"/>
        <end position="864"/>
    </location>
</feature>
<dbReference type="Gene3D" id="2.120.10.90">
    <property type="entry name" value="DNA gyrase/topoisomerase IV, subunit A, C-terminal"/>
    <property type="match status" value="1"/>
</dbReference>
<keyword evidence="13" id="KW-1185">Reference proteome</keyword>
<dbReference type="Pfam" id="PF03989">
    <property type="entry name" value="DNA_gyraseA_C"/>
    <property type="match status" value="6"/>
</dbReference>
<evidence type="ECO:0000256" key="8">
    <source>
        <dbReference type="HAMAP-Rule" id="MF_01897"/>
    </source>
</evidence>
<comment type="catalytic activity">
    <reaction evidence="1 8 9">
        <text>ATP-dependent breakage, passage and rejoining of double-stranded DNA.</text>
        <dbReference type="EC" id="5.6.2.2"/>
    </reaction>
</comment>
<dbReference type="RefSeq" id="WP_345208515.1">
    <property type="nucleotide sequence ID" value="NZ_BAABHX010000011.1"/>
</dbReference>
<dbReference type="InterPro" id="IPR050220">
    <property type="entry name" value="Type_II_DNA_Topoisomerases"/>
</dbReference>
<evidence type="ECO:0000256" key="2">
    <source>
        <dbReference type="ARBA" id="ARBA00008263"/>
    </source>
</evidence>
<keyword evidence="8" id="KW-0963">Cytoplasm</keyword>
<evidence type="ECO:0000256" key="4">
    <source>
        <dbReference type="ARBA" id="ARBA00022840"/>
    </source>
</evidence>
<reference evidence="13" key="1">
    <citation type="journal article" date="2019" name="Int. J. Syst. Evol. Microbiol.">
        <title>The Global Catalogue of Microorganisms (GCM) 10K type strain sequencing project: providing services to taxonomists for standard genome sequencing and annotation.</title>
        <authorList>
            <consortium name="The Broad Institute Genomics Platform"/>
            <consortium name="The Broad Institute Genome Sequencing Center for Infectious Disease"/>
            <person name="Wu L."/>
            <person name="Ma J."/>
        </authorList>
    </citation>
    <scope>NUCLEOTIDE SEQUENCE [LARGE SCALE GENOMIC DNA]</scope>
    <source>
        <strain evidence="13">JCM 18019</strain>
    </source>
</reference>
<comment type="function">
    <text evidence="8">A type II topoisomerase that negatively supercoils closed circular double-stranded (ds) DNA in an ATP-dependent manner to modulate DNA topology and maintain chromosomes in an underwound state. Negative supercoiling favors strand separation, and DNA replication, transcription, recombination and repair, all of which involve strand separation. Also able to catalyze the interconversion of other topological isomers of dsDNA rings, including catenanes and knotted rings. Type II topoisomerases break and join 2 DNA strands simultaneously in an ATP-dependent manner.</text>
</comment>
<evidence type="ECO:0000256" key="6">
    <source>
        <dbReference type="ARBA" id="ARBA00023125"/>
    </source>
</evidence>
<comment type="subunit">
    <text evidence="8">Heterotetramer, composed of two GyrA and two GyrB chains. In the heterotetramer, GyrA contains the active site tyrosine that forms a transient covalent intermediate with DNA, while GyrB binds cofactors and catalyzes ATP hydrolysis.</text>
</comment>
<dbReference type="PANTHER" id="PTHR43493">
    <property type="entry name" value="DNA GYRASE/TOPOISOMERASE SUBUNIT A"/>
    <property type="match status" value="1"/>
</dbReference>
<dbReference type="PROSITE" id="PS52040">
    <property type="entry name" value="TOPO_IIA"/>
    <property type="match status" value="1"/>
</dbReference>
<dbReference type="Proteomes" id="UP001500353">
    <property type="component" value="Unassembled WGS sequence"/>
</dbReference>
<dbReference type="PANTHER" id="PTHR43493:SF5">
    <property type="entry name" value="DNA GYRASE SUBUNIT A, CHLOROPLASTIC_MITOCHONDRIAL"/>
    <property type="match status" value="1"/>
</dbReference>
<keyword evidence="3 8" id="KW-0547">Nucleotide-binding</keyword>
<evidence type="ECO:0000256" key="3">
    <source>
        <dbReference type="ARBA" id="ARBA00022741"/>
    </source>
</evidence>
<protein>
    <recommendedName>
        <fullName evidence="8">DNA gyrase subunit A</fullName>
        <ecNumber evidence="8">5.6.2.2</ecNumber>
    </recommendedName>
</protein>
<dbReference type="NCBIfam" id="NF004044">
    <property type="entry name" value="PRK05561.1"/>
    <property type="match status" value="1"/>
</dbReference>
<evidence type="ECO:0000256" key="9">
    <source>
        <dbReference type="PROSITE-ProRule" id="PRU01384"/>
    </source>
</evidence>
<dbReference type="InterPro" id="IPR013760">
    <property type="entry name" value="Topo_IIA-like_dom_sf"/>
</dbReference>
<accession>A0ABP9MUE6</accession>
<keyword evidence="7 8" id="KW-0413">Isomerase</keyword>
<sequence length="864" mass="97321">MQKEGERLIPINIVDEMKSSYIDYSMSVIVSRALPDVRDGLKPVHRRVLYGMYGLGVFSNRKYLKSARIVGDVLGKYHPHGDSSVYDAMVRMAQDWSLRYPQVDGQGNFGSMDGDPPAAMRYTEARLKKISDEVLSDLDKETVDFQNNFDDSLTEPTVMPSKIPNLLVNGTSGIAVGMATNMAPHNLTEAVNAICAYIDNREITIDELMQHIIAPDFPTGGIIYGYDGVRDAFHTGRGRVVLRAKVAFEEIGNRNAIIVTEIPYQVNKAEMIARTAELVKDEKITGIYEIRDESDRRGLRVVYELKNDAIPNVVLNLLYKYTALQTSFSVNNIALVHGRPEQLNLKDIIHHFVEHRHEVIVRRTQYELRKAKERAHILEGFMKVIGTQDSLDKAIAIIRHSANPQAAKEGIIEEFDLSEIQAQAILDLRLARLTGMELDKIRDEYDTIMKEIADLEDILANEPRRFQIIKDELIEVREKYGDERRTEIDYSGGEMSIEDIIPNESVVLTISHAGYVKRTLLSEYKIQSRGGVGNKAATTRDSDFLEYIVSATNHQYMLFFTEKGRCYWLRVFEIPEGSKTAKGRAVQNLINIEPDDKIKAYIRTNNLKDSEYVNQMSVVMVTKNGTIKKTSLEAYSRPRVNGVNAIEIRDNDQLLGAYLTNGTSQIMIATKNGKCIRFPEEKVREVGRGSIGVRGISMEDNDEAIGMIVVNDLENDTVLVVSEKGYGKRTAVLDYRETNRGGKGVITLNITEKTGNLIAIQNVTDEDGLMIINKSGVAIRMNMDEMRVMGRNTQGVRMINLKKNDEIAAIAKVEMDRDVVEEDSEENEEGIETVTDNQESNTEPTPHVENEDPTEEAENSDSEE</sequence>
<keyword evidence="6 8" id="KW-0238">DNA-binding</keyword>